<dbReference type="HAMAP" id="MF_00139">
    <property type="entry name" value="PurH"/>
    <property type="match status" value="1"/>
</dbReference>
<dbReference type="AlphaFoldDB" id="A0A2N9VWX5"/>
<evidence type="ECO:0000256" key="4">
    <source>
        <dbReference type="ARBA" id="ARBA00022679"/>
    </source>
</evidence>
<dbReference type="Gene3D" id="3.40.50.1380">
    <property type="entry name" value="Methylglyoxal synthase-like domain"/>
    <property type="match status" value="1"/>
</dbReference>
<comment type="pathway">
    <text evidence="1 10">Purine metabolism; IMP biosynthesis via de novo pathway; IMP from 5-formamido-1-(5-phospho-D-ribosyl)imidazole-4-carboxamide: step 1/1.</text>
</comment>
<evidence type="ECO:0000259" key="11">
    <source>
        <dbReference type="PROSITE" id="PS51855"/>
    </source>
</evidence>
<keyword evidence="6 10" id="KW-0378">Hydrolase</keyword>
<dbReference type="EMBL" id="MZMT01000035">
    <property type="protein sequence ID" value="PIO43993.1"/>
    <property type="molecule type" value="Genomic_DNA"/>
</dbReference>
<protein>
    <recommendedName>
        <fullName evidence="10">Bifunctional purine biosynthesis protein PurH</fullName>
    </recommendedName>
    <domain>
        <recommendedName>
            <fullName evidence="10">Phosphoribosylaminoimidazolecarboxamide formyltransferase</fullName>
            <ecNumber evidence="10">2.1.2.3</ecNumber>
        </recommendedName>
        <alternativeName>
            <fullName evidence="10">AICAR transformylase</fullName>
        </alternativeName>
    </domain>
    <domain>
        <recommendedName>
            <fullName evidence="10">IMP cyclohydrolase</fullName>
            <ecNumber evidence="10">3.5.4.10</ecNumber>
        </recommendedName>
        <alternativeName>
            <fullName evidence="10">ATIC</fullName>
        </alternativeName>
        <alternativeName>
            <fullName evidence="10">IMP synthase</fullName>
        </alternativeName>
        <alternativeName>
            <fullName evidence="10">Inosinicase</fullName>
        </alternativeName>
    </domain>
</protein>
<dbReference type="RefSeq" id="WP_099997555.1">
    <property type="nucleotide sequence ID" value="NZ_CP017940.1"/>
</dbReference>
<name>A0A2N9VWX5_9HYPH</name>
<reference evidence="12 13" key="1">
    <citation type="journal article" date="2017" name="Int J Environ Stud">
        <title>Does the Miocene-Pliocene relict legume Oxytropis triphylla form nitrogen-fixing nodules with a combination of bacterial strains?</title>
        <authorList>
            <person name="Safronova V."/>
            <person name="Belimov A."/>
            <person name="Sazanova A."/>
            <person name="Kuznetsova I."/>
            <person name="Popova J."/>
            <person name="Andronov E."/>
            <person name="Verkhozina A."/>
            <person name="Tikhonovich I."/>
        </authorList>
    </citation>
    <scope>NUCLEOTIDE SEQUENCE [LARGE SCALE GENOMIC DNA]</scope>
    <source>
        <strain evidence="12 13">Tri-38</strain>
    </source>
</reference>
<dbReference type="UniPathway" id="UPA00074">
    <property type="reaction ID" value="UER00133"/>
</dbReference>
<gene>
    <name evidence="10" type="primary">purH</name>
    <name evidence="12" type="ORF">B5P45_15605</name>
</gene>
<dbReference type="Proteomes" id="UP000232163">
    <property type="component" value="Unassembled WGS sequence"/>
</dbReference>
<dbReference type="EC" id="2.1.2.3" evidence="10"/>
<evidence type="ECO:0000256" key="9">
    <source>
        <dbReference type="ARBA" id="ARBA00050687"/>
    </source>
</evidence>
<dbReference type="InterPro" id="IPR016193">
    <property type="entry name" value="Cytidine_deaminase-like"/>
</dbReference>
<dbReference type="GO" id="GO:0003937">
    <property type="term" value="F:IMP cyclohydrolase activity"/>
    <property type="evidence" value="ECO:0007669"/>
    <property type="project" value="UniProtKB-UniRule"/>
</dbReference>
<comment type="pathway">
    <text evidence="2 10">Purine metabolism; IMP biosynthesis via de novo pathway; 5-formamido-1-(5-phospho-D-ribosyl)imidazole-4-carboxamide from 5-amino-1-(5-phospho-D-ribosyl)imidazole-4-carboxamide (10-formyl THF route): step 1/1.</text>
</comment>
<keyword evidence="4 10" id="KW-0808">Transferase</keyword>
<dbReference type="GO" id="GO:0005829">
    <property type="term" value="C:cytosol"/>
    <property type="evidence" value="ECO:0007669"/>
    <property type="project" value="TreeGrafter"/>
</dbReference>
<feature type="domain" description="MGS-like" evidence="11">
    <location>
        <begin position="8"/>
        <end position="158"/>
    </location>
</feature>
<comment type="similarity">
    <text evidence="3 10">Belongs to the PurH family.</text>
</comment>
<sequence>MAVAAKSFPAPNLHPVKRALLSVSDKSGLTGLAHALHRHGIEILSTGGTSKTIAAEGIPVRDVSDITGFPEIMDGRVKTLHPKVHGGLLAVRDDPEHTAAMKTHDIGAIDLVVINLYPFEEIRHSGADYANIVENIDIGGPAMIRAAAKNHAYVGVVTDTGDYDMVIAMLDKHEGSLPYSFRQNLAAKAYARTATYDAAISGWFAEALMTETPSRRAIGGHLHSVMRYGENPHQSAGFYLTGEKRPGVATATQLQGKQLSYNNINDTDAAFELVAEFDPARTSAVAIIKHANPCGVAEGATLKEAYLKALACDPVSAFGGIVALNKTLDAEAAEEIVKTFTEVIIAPDATPDAQGIVAAKKNLRLLVTGGLPDPRASGISAKTVAGGILVQSRDSGVVDDLELKVVTKRAPTDAEMSDLKLAFRIAKHVKSNAIVYVKDGAAVGIGAGQMSRVDSARIAARKAEDAAEAAGHSTPLTKGSVVASDAFFPFADGLLSAVAAGATAVIQPGGSMRDDEVIAAADEHGIAMVFTGMRHFRH</sequence>
<dbReference type="Gene3D" id="3.40.140.20">
    <property type="match status" value="2"/>
</dbReference>
<evidence type="ECO:0000256" key="1">
    <source>
        <dbReference type="ARBA" id="ARBA00004844"/>
    </source>
</evidence>
<comment type="catalytic activity">
    <reaction evidence="9 10">
        <text>IMP + H2O = 5-formamido-1-(5-phospho-D-ribosyl)imidazole-4-carboxamide</text>
        <dbReference type="Rhea" id="RHEA:18445"/>
        <dbReference type="ChEBI" id="CHEBI:15377"/>
        <dbReference type="ChEBI" id="CHEBI:58053"/>
        <dbReference type="ChEBI" id="CHEBI:58467"/>
        <dbReference type="EC" id="3.5.4.10"/>
    </reaction>
</comment>
<dbReference type="OrthoDB" id="9802065at2"/>
<dbReference type="GO" id="GO:0006189">
    <property type="term" value="P:'de novo' IMP biosynthetic process"/>
    <property type="evidence" value="ECO:0007669"/>
    <property type="project" value="UniProtKB-UniRule"/>
</dbReference>
<dbReference type="InterPro" id="IPR036914">
    <property type="entry name" value="MGS-like_dom_sf"/>
</dbReference>
<evidence type="ECO:0000256" key="2">
    <source>
        <dbReference type="ARBA" id="ARBA00004954"/>
    </source>
</evidence>
<dbReference type="SUPFAM" id="SSF53927">
    <property type="entry name" value="Cytidine deaminase-like"/>
    <property type="match status" value="1"/>
</dbReference>
<dbReference type="GO" id="GO:0004643">
    <property type="term" value="F:phosphoribosylaminoimidazolecarboxamide formyltransferase activity"/>
    <property type="evidence" value="ECO:0007669"/>
    <property type="project" value="UniProtKB-UniRule"/>
</dbReference>
<evidence type="ECO:0000256" key="5">
    <source>
        <dbReference type="ARBA" id="ARBA00022755"/>
    </source>
</evidence>
<keyword evidence="13" id="KW-1185">Reference proteome</keyword>
<organism evidence="12 13">
    <name type="scientific">Phyllobacterium zundukense</name>
    <dbReference type="NCBI Taxonomy" id="1867719"/>
    <lineage>
        <taxon>Bacteria</taxon>
        <taxon>Pseudomonadati</taxon>
        <taxon>Pseudomonadota</taxon>
        <taxon>Alphaproteobacteria</taxon>
        <taxon>Hyphomicrobiales</taxon>
        <taxon>Phyllobacteriaceae</taxon>
        <taxon>Phyllobacterium</taxon>
    </lineage>
</organism>
<evidence type="ECO:0000256" key="3">
    <source>
        <dbReference type="ARBA" id="ARBA00007667"/>
    </source>
</evidence>
<evidence type="ECO:0000256" key="7">
    <source>
        <dbReference type="ARBA" id="ARBA00023268"/>
    </source>
</evidence>
<dbReference type="SUPFAM" id="SSF52335">
    <property type="entry name" value="Methylglyoxal synthase-like"/>
    <property type="match status" value="1"/>
</dbReference>
<dbReference type="PIRSF" id="PIRSF000414">
    <property type="entry name" value="AICARFT_IMPCHas"/>
    <property type="match status" value="1"/>
</dbReference>
<evidence type="ECO:0000313" key="12">
    <source>
        <dbReference type="EMBL" id="PIO43993.1"/>
    </source>
</evidence>
<dbReference type="CDD" id="cd01421">
    <property type="entry name" value="IMPCH"/>
    <property type="match status" value="1"/>
</dbReference>
<keyword evidence="7 10" id="KW-0511">Multifunctional enzyme</keyword>
<evidence type="ECO:0000313" key="13">
    <source>
        <dbReference type="Proteomes" id="UP000232163"/>
    </source>
</evidence>
<evidence type="ECO:0000256" key="6">
    <source>
        <dbReference type="ARBA" id="ARBA00022801"/>
    </source>
</evidence>
<dbReference type="NCBIfam" id="TIGR00355">
    <property type="entry name" value="purH"/>
    <property type="match status" value="1"/>
</dbReference>
<comment type="caution">
    <text evidence="12">The sequence shown here is derived from an EMBL/GenBank/DDBJ whole genome shotgun (WGS) entry which is preliminary data.</text>
</comment>
<dbReference type="SMART" id="SM00798">
    <property type="entry name" value="AICARFT_IMPCHas"/>
    <property type="match status" value="1"/>
</dbReference>
<evidence type="ECO:0000256" key="10">
    <source>
        <dbReference type="HAMAP-Rule" id="MF_00139"/>
    </source>
</evidence>
<dbReference type="FunFam" id="3.40.50.1380:FF:000001">
    <property type="entry name" value="Bifunctional purine biosynthesis protein PurH"/>
    <property type="match status" value="1"/>
</dbReference>
<dbReference type="KEGG" id="pht:BLM14_00135"/>
<dbReference type="InterPro" id="IPR011607">
    <property type="entry name" value="MGS-like_dom"/>
</dbReference>
<dbReference type="EC" id="3.5.4.10" evidence="10"/>
<evidence type="ECO:0000256" key="8">
    <source>
        <dbReference type="ARBA" id="ARBA00050488"/>
    </source>
</evidence>
<keyword evidence="5 10" id="KW-0658">Purine biosynthesis</keyword>
<accession>A0A2N9VWX5</accession>
<dbReference type="PROSITE" id="PS51855">
    <property type="entry name" value="MGS"/>
    <property type="match status" value="1"/>
</dbReference>
<dbReference type="Pfam" id="PF01808">
    <property type="entry name" value="AICARFT_IMPCHas"/>
    <property type="match status" value="1"/>
</dbReference>
<dbReference type="NCBIfam" id="NF002049">
    <property type="entry name" value="PRK00881.1"/>
    <property type="match status" value="1"/>
</dbReference>
<dbReference type="SMART" id="SM00851">
    <property type="entry name" value="MGS"/>
    <property type="match status" value="1"/>
</dbReference>
<proteinExistence type="inferred from homology"/>
<dbReference type="Pfam" id="PF02142">
    <property type="entry name" value="MGS"/>
    <property type="match status" value="1"/>
</dbReference>
<dbReference type="FunFam" id="3.40.140.20:FF:000001">
    <property type="entry name" value="Bifunctional purine biosynthesis protein PurH"/>
    <property type="match status" value="1"/>
</dbReference>
<dbReference type="PANTHER" id="PTHR11692:SF0">
    <property type="entry name" value="BIFUNCTIONAL PURINE BIOSYNTHESIS PROTEIN ATIC"/>
    <property type="match status" value="1"/>
</dbReference>
<comment type="catalytic activity">
    <reaction evidence="8 10">
        <text>(6R)-10-formyltetrahydrofolate + 5-amino-1-(5-phospho-beta-D-ribosyl)imidazole-4-carboxamide = 5-formamido-1-(5-phospho-D-ribosyl)imidazole-4-carboxamide + (6S)-5,6,7,8-tetrahydrofolate</text>
        <dbReference type="Rhea" id="RHEA:22192"/>
        <dbReference type="ChEBI" id="CHEBI:57453"/>
        <dbReference type="ChEBI" id="CHEBI:58467"/>
        <dbReference type="ChEBI" id="CHEBI:58475"/>
        <dbReference type="ChEBI" id="CHEBI:195366"/>
        <dbReference type="EC" id="2.1.2.3"/>
    </reaction>
</comment>
<dbReference type="InterPro" id="IPR002695">
    <property type="entry name" value="PurH-like"/>
</dbReference>
<dbReference type="PANTHER" id="PTHR11692">
    <property type="entry name" value="BIFUNCTIONAL PURINE BIOSYNTHESIS PROTEIN PURH"/>
    <property type="match status" value="1"/>
</dbReference>
<comment type="domain">
    <text evidence="10">The IMP cyclohydrolase activity resides in the N-terminal region.</text>
</comment>
<dbReference type="InterPro" id="IPR024051">
    <property type="entry name" value="AICAR_Tfase_dup_dom_sf"/>
</dbReference>